<feature type="binding site" evidence="7">
    <location>
        <position position="231"/>
    </location>
    <ligand>
        <name>substrate</name>
    </ligand>
</feature>
<evidence type="ECO:0000259" key="9">
    <source>
        <dbReference type="Pfam" id="PF01979"/>
    </source>
</evidence>
<dbReference type="Gene3D" id="3.20.20.140">
    <property type="entry name" value="Metal-dependent hydrolases"/>
    <property type="match status" value="1"/>
</dbReference>
<evidence type="ECO:0000313" key="10">
    <source>
        <dbReference type="EMBL" id="EKU96021.1"/>
    </source>
</evidence>
<organism evidence="10 11">
    <name type="scientific">Actinobaculum massiliense ACS-171-V-Col2</name>
    <dbReference type="NCBI Taxonomy" id="883066"/>
    <lineage>
        <taxon>Bacteria</taxon>
        <taxon>Bacillati</taxon>
        <taxon>Actinomycetota</taxon>
        <taxon>Actinomycetes</taxon>
        <taxon>Actinomycetales</taxon>
        <taxon>Actinomycetaceae</taxon>
        <taxon>Actinobaculum</taxon>
    </lineage>
</organism>
<dbReference type="Pfam" id="PF01979">
    <property type="entry name" value="Amidohydro_1"/>
    <property type="match status" value="1"/>
</dbReference>
<feature type="binding site" evidence="8">
    <location>
        <position position="122"/>
    </location>
    <ligand>
        <name>Zn(2+)</name>
        <dbReference type="ChEBI" id="CHEBI:29105"/>
    </ligand>
</feature>
<dbReference type="GO" id="GO:0008448">
    <property type="term" value="F:N-acetylglucosamine-6-phosphate deacetylase activity"/>
    <property type="evidence" value="ECO:0007669"/>
    <property type="project" value="InterPro"/>
</dbReference>
<evidence type="ECO:0000256" key="4">
    <source>
        <dbReference type="ARBA" id="ARBA00023277"/>
    </source>
</evidence>
<comment type="cofactor">
    <cofactor evidence="8">
        <name>a divalent metal cation</name>
        <dbReference type="ChEBI" id="CHEBI:60240"/>
    </cofactor>
    <text evidence="8">Binds 1 divalent metal cation per subunit.</text>
</comment>
<feature type="binding site" evidence="8">
    <location>
        <position position="220"/>
    </location>
    <ligand>
        <name>Zn(2+)</name>
        <dbReference type="ChEBI" id="CHEBI:29105"/>
    </ligand>
</feature>
<dbReference type="InterPro" id="IPR032466">
    <property type="entry name" value="Metal_Hydrolase"/>
</dbReference>
<name>K9EJI5_9ACTO</name>
<dbReference type="SUPFAM" id="SSF51338">
    <property type="entry name" value="Composite domain of metallo-dependent hydrolases"/>
    <property type="match status" value="1"/>
</dbReference>
<sequence length="387" mass="40847">MPALRGKVVLKDSVLSDGVVAWEGDTFTYVGEPRERDGELPTSDHYILPGLVDEHVHGGGGESFADAVELAQVERAASEHLRHGTTRLAATLTTADTEEMTRAAGVLADACEAGVISRINIEGPFLSKERAGAQNSAYILPPDTRAAAEVIDAARGWAWSLTLAPEMEGSEQLIEYVVERGITPTFGHTHADARDARRALDIAVAKLREVGSSARPVAVHLFNAMREVMHRAPGPVPVFIARAARGDASVELIADGVHLAPSLVRDLVDILGPEKISLITDAISATGMEDGTYELSGLRVHVAEGIARLRGGNLAGGTSHLLDVVRTTWRGGVELAAAVQMASATPARVMGLGKIGELCEGFIADVLVADENLSPVEVYRAGELIGA</sequence>
<dbReference type="PANTHER" id="PTHR11113">
    <property type="entry name" value="N-ACETYLGLUCOSAMINE-6-PHOSPHATE DEACETYLASE"/>
    <property type="match status" value="1"/>
</dbReference>
<feature type="active site" description="Proton donor/acceptor" evidence="6">
    <location>
        <position position="281"/>
    </location>
</feature>
<keyword evidence="3 5" id="KW-0378">Hydrolase</keyword>
<keyword evidence="4 5" id="KW-0119">Carbohydrate metabolism</keyword>
<evidence type="ECO:0000256" key="5">
    <source>
        <dbReference type="PIRNR" id="PIRNR038994"/>
    </source>
</evidence>
<protein>
    <submittedName>
        <fullName evidence="10">N-acetylglucosamine-6-phosphate deacetylase</fullName>
    </submittedName>
</protein>
<feature type="binding site" evidence="7">
    <location>
        <begin position="314"/>
        <end position="316"/>
    </location>
    <ligand>
        <name>substrate</name>
    </ligand>
</feature>
<dbReference type="eggNOG" id="COG1820">
    <property type="taxonomic scope" value="Bacteria"/>
</dbReference>
<dbReference type="STRING" id="202789.GCA_001457435_00181"/>
<dbReference type="EMBL" id="AGWL01000001">
    <property type="protein sequence ID" value="EKU96021.1"/>
    <property type="molecule type" value="Genomic_DNA"/>
</dbReference>
<feature type="binding site" evidence="7">
    <location>
        <begin position="223"/>
        <end position="224"/>
    </location>
    <ligand>
        <name>substrate</name>
    </ligand>
</feature>
<dbReference type="GO" id="GO:0046872">
    <property type="term" value="F:metal ion binding"/>
    <property type="evidence" value="ECO:0007669"/>
    <property type="project" value="UniProtKB-KW"/>
</dbReference>
<comment type="similarity">
    <text evidence="1 5">Belongs to the metallo-dependent hydrolases superfamily. NagA family.</text>
</comment>
<dbReference type="InterPro" id="IPR006680">
    <property type="entry name" value="Amidohydro-rel"/>
</dbReference>
<dbReference type="InterPro" id="IPR011059">
    <property type="entry name" value="Metal-dep_hydrolase_composite"/>
</dbReference>
<accession>K9EJI5</accession>
<evidence type="ECO:0000256" key="8">
    <source>
        <dbReference type="PIRSR" id="PIRSR038994-3"/>
    </source>
</evidence>
<dbReference type="HOGENOM" id="CLU_032482_1_2_11"/>
<feature type="binding site" evidence="7">
    <location>
        <position position="258"/>
    </location>
    <ligand>
        <name>substrate</name>
    </ligand>
</feature>
<evidence type="ECO:0000313" key="11">
    <source>
        <dbReference type="Proteomes" id="UP000009888"/>
    </source>
</evidence>
<evidence type="ECO:0000256" key="2">
    <source>
        <dbReference type="ARBA" id="ARBA00022723"/>
    </source>
</evidence>
<dbReference type="SUPFAM" id="SSF51556">
    <property type="entry name" value="Metallo-dependent hydrolases"/>
    <property type="match status" value="1"/>
</dbReference>
<dbReference type="Proteomes" id="UP000009888">
    <property type="component" value="Unassembled WGS sequence"/>
</dbReference>
<gene>
    <name evidence="10" type="ORF">HMPREF9233_00109</name>
</gene>
<dbReference type="GO" id="GO:0006046">
    <property type="term" value="P:N-acetylglucosamine catabolic process"/>
    <property type="evidence" value="ECO:0007669"/>
    <property type="project" value="TreeGrafter"/>
</dbReference>
<evidence type="ECO:0000256" key="1">
    <source>
        <dbReference type="ARBA" id="ARBA00010716"/>
    </source>
</evidence>
<dbReference type="PANTHER" id="PTHR11113:SF14">
    <property type="entry name" value="N-ACETYLGLUCOSAMINE-6-PHOSPHATE DEACETYLASE"/>
    <property type="match status" value="1"/>
</dbReference>
<comment type="caution">
    <text evidence="10">The sequence shown here is derived from an EMBL/GenBank/DDBJ whole genome shotgun (WGS) entry which is preliminary data.</text>
</comment>
<evidence type="ECO:0000256" key="3">
    <source>
        <dbReference type="ARBA" id="ARBA00022801"/>
    </source>
</evidence>
<dbReference type="AlphaFoldDB" id="K9EJI5"/>
<dbReference type="RefSeq" id="WP_007000327.1">
    <property type="nucleotide sequence ID" value="NZ_JH992955.1"/>
</dbReference>
<dbReference type="PATRIC" id="fig|883066.3.peg.112"/>
<evidence type="ECO:0000256" key="7">
    <source>
        <dbReference type="PIRSR" id="PIRSR038994-2"/>
    </source>
</evidence>
<evidence type="ECO:0000256" key="6">
    <source>
        <dbReference type="PIRSR" id="PIRSR038994-1"/>
    </source>
</evidence>
<reference evidence="10 11" key="1">
    <citation type="submission" date="2012-09" db="EMBL/GenBank/DDBJ databases">
        <title>The Genome Sequence of Actinobaculum massiliae ACS-171-V-COL2.</title>
        <authorList>
            <consortium name="The Broad Institute Genome Sequencing Platform"/>
            <person name="Earl A."/>
            <person name="Ward D."/>
            <person name="Feldgarden M."/>
            <person name="Gevers D."/>
            <person name="Saerens B."/>
            <person name="Vaneechoutte M."/>
            <person name="Walker B."/>
            <person name="Young S.K."/>
            <person name="Zeng Q."/>
            <person name="Gargeya S."/>
            <person name="Fitzgerald M."/>
            <person name="Haas B."/>
            <person name="Abouelleil A."/>
            <person name="Alvarado L."/>
            <person name="Arachchi H.M."/>
            <person name="Berlin A."/>
            <person name="Chapman S.B."/>
            <person name="Goldberg J."/>
            <person name="Griggs A."/>
            <person name="Gujja S."/>
            <person name="Hansen M."/>
            <person name="Howarth C."/>
            <person name="Imamovic A."/>
            <person name="Larimer J."/>
            <person name="McCowen C."/>
            <person name="Montmayeur A."/>
            <person name="Murphy C."/>
            <person name="Neiman D."/>
            <person name="Pearson M."/>
            <person name="Priest M."/>
            <person name="Roberts A."/>
            <person name="Saif S."/>
            <person name="Shea T."/>
            <person name="Sisk P."/>
            <person name="Sykes S."/>
            <person name="Wortman J."/>
            <person name="Nusbaum C."/>
            <person name="Birren B."/>
        </authorList>
    </citation>
    <scope>NUCLEOTIDE SEQUENCE [LARGE SCALE GENOMIC DNA]</scope>
    <source>
        <strain evidence="11">ACS-171-V-Col2</strain>
    </source>
</reference>
<dbReference type="PIRSF" id="PIRSF038994">
    <property type="entry name" value="NagA"/>
    <property type="match status" value="1"/>
</dbReference>
<feature type="binding site" evidence="8">
    <location>
        <position position="188"/>
    </location>
    <ligand>
        <name>Zn(2+)</name>
        <dbReference type="ChEBI" id="CHEBI:29105"/>
    </ligand>
</feature>
<feature type="domain" description="Amidohydrolase-related" evidence="9">
    <location>
        <begin position="46"/>
        <end position="371"/>
    </location>
</feature>
<feature type="binding site" evidence="7">
    <location>
        <position position="133"/>
    </location>
    <ligand>
        <name>substrate</name>
    </ligand>
</feature>
<keyword evidence="2 8" id="KW-0479">Metal-binding</keyword>
<dbReference type="InterPro" id="IPR003764">
    <property type="entry name" value="GlcNAc_6-P_deAcase"/>
</dbReference>
<proteinExistence type="inferred from homology"/>
<dbReference type="Gene3D" id="2.30.40.10">
    <property type="entry name" value="Urease, subunit C, domain 1"/>
    <property type="match status" value="1"/>
</dbReference>
<keyword evidence="11" id="KW-1185">Reference proteome</keyword>